<keyword evidence="2" id="KW-0378">Hydrolase</keyword>
<gene>
    <name evidence="5" type="ordered locus">AMIS_39570</name>
</gene>
<dbReference type="PANTHER" id="PTHR48081">
    <property type="entry name" value="AB HYDROLASE SUPERFAMILY PROTEIN C4A8.06C"/>
    <property type="match status" value="1"/>
</dbReference>
<keyword evidence="6" id="KW-1185">Reference proteome</keyword>
<dbReference type="InterPro" id="IPR029058">
    <property type="entry name" value="AB_hydrolase_fold"/>
</dbReference>
<evidence type="ECO:0000259" key="4">
    <source>
        <dbReference type="Pfam" id="PF07859"/>
    </source>
</evidence>
<dbReference type="OrthoDB" id="3181909at2"/>
<dbReference type="KEGG" id="ams:AMIS_39570"/>
<protein>
    <recommendedName>
        <fullName evidence="4">Alpha/beta hydrolase fold-3 domain-containing protein</fullName>
    </recommendedName>
</protein>
<dbReference type="GO" id="GO:0016787">
    <property type="term" value="F:hydrolase activity"/>
    <property type="evidence" value="ECO:0007669"/>
    <property type="project" value="UniProtKB-KW"/>
</dbReference>
<comment type="similarity">
    <text evidence="1">Belongs to the 'GDXG' lipolytic enzyme family.</text>
</comment>
<dbReference type="EMBL" id="AP012319">
    <property type="protein sequence ID" value="BAL89177.1"/>
    <property type="molecule type" value="Genomic_DNA"/>
</dbReference>
<feature type="active site" evidence="3">
    <location>
        <position position="144"/>
    </location>
</feature>
<dbReference type="Proteomes" id="UP000007882">
    <property type="component" value="Chromosome"/>
</dbReference>
<feature type="domain" description="Alpha/beta hydrolase fold-3" evidence="4">
    <location>
        <begin position="66"/>
        <end position="274"/>
    </location>
</feature>
<dbReference type="HOGENOM" id="CLU_012494_6_0_11"/>
<dbReference type="SUPFAM" id="SSF53474">
    <property type="entry name" value="alpha/beta-Hydrolases"/>
    <property type="match status" value="1"/>
</dbReference>
<dbReference type="eggNOG" id="COG0657">
    <property type="taxonomic scope" value="Bacteria"/>
</dbReference>
<dbReference type="PATRIC" id="fig|512565.3.peg.3943"/>
<dbReference type="InterPro" id="IPR033140">
    <property type="entry name" value="Lipase_GDXG_put_SER_AS"/>
</dbReference>
<dbReference type="InterPro" id="IPR050300">
    <property type="entry name" value="GDXG_lipolytic_enzyme"/>
</dbReference>
<accession>I0H840</accession>
<evidence type="ECO:0000256" key="2">
    <source>
        <dbReference type="ARBA" id="ARBA00022801"/>
    </source>
</evidence>
<dbReference type="InterPro" id="IPR013094">
    <property type="entry name" value="AB_hydrolase_3"/>
</dbReference>
<evidence type="ECO:0000313" key="5">
    <source>
        <dbReference type="EMBL" id="BAL89177.1"/>
    </source>
</evidence>
<evidence type="ECO:0000313" key="6">
    <source>
        <dbReference type="Proteomes" id="UP000007882"/>
    </source>
</evidence>
<dbReference type="Gene3D" id="3.40.50.1820">
    <property type="entry name" value="alpha/beta hydrolase"/>
    <property type="match status" value="1"/>
</dbReference>
<proteinExistence type="inferred from homology"/>
<reference evidence="5 6" key="1">
    <citation type="submission" date="2012-02" db="EMBL/GenBank/DDBJ databases">
        <title>Complete genome sequence of Actinoplanes missouriensis 431 (= NBRC 102363).</title>
        <authorList>
            <person name="Ohnishi Y."/>
            <person name="Ishikawa J."/>
            <person name="Sekine M."/>
            <person name="Hosoyama A."/>
            <person name="Harada T."/>
            <person name="Narita H."/>
            <person name="Hata T."/>
            <person name="Konno Y."/>
            <person name="Tutikane K."/>
            <person name="Fujita N."/>
            <person name="Horinouchi S."/>
            <person name="Hayakawa M."/>
        </authorList>
    </citation>
    <scope>NUCLEOTIDE SEQUENCE [LARGE SCALE GENOMIC DNA]</scope>
    <source>
        <strain evidence="6">ATCC 14538 / DSM 43046 / CBS 188.64 / JCM 3121 / NBRC 102363 / NCIMB 12654 / NRRL B-3342 / UNCC 431</strain>
    </source>
</reference>
<name>I0H840_ACTM4</name>
<dbReference type="PANTHER" id="PTHR48081:SF8">
    <property type="entry name" value="ALPHA_BETA HYDROLASE FOLD-3 DOMAIN-CONTAINING PROTEIN-RELATED"/>
    <property type="match status" value="1"/>
</dbReference>
<dbReference type="AlphaFoldDB" id="I0H840"/>
<dbReference type="PROSITE" id="PS01174">
    <property type="entry name" value="LIPASE_GDXG_SER"/>
    <property type="match status" value="1"/>
</dbReference>
<sequence>MRTPPPQGSRGMTDATALRRHWGNAEDVGIRAARTPDVAIQDFEIAGRVRVRLVRPAGEDGVLPVVLFTHGAGWILGEDFTYDRMTRELALQARAAVAFVDYHHSAENRFPAAVQECYAALEWLAAQAEQLGVDAGRIAVAGDSAGAAIAVAVAVAAKERSGPAITGQVLLYPMISSSYAGASAFDAVSYHRRATEHWIMRQSGMWSTGARAQVAEPVVTHPADERFTGMPPTLIVVAEADVLREQGEGYAADLRAAGVPVIVERYAGVIHDFVMVDALGDTAAVREATGHAGRYLHYALG</sequence>
<organism evidence="5 6">
    <name type="scientific">Actinoplanes missouriensis (strain ATCC 14538 / DSM 43046 / CBS 188.64 / JCM 3121 / NBRC 102363 / NCIMB 12654 / NRRL B-3342 / UNCC 431)</name>
    <dbReference type="NCBI Taxonomy" id="512565"/>
    <lineage>
        <taxon>Bacteria</taxon>
        <taxon>Bacillati</taxon>
        <taxon>Actinomycetota</taxon>
        <taxon>Actinomycetes</taxon>
        <taxon>Micromonosporales</taxon>
        <taxon>Micromonosporaceae</taxon>
        <taxon>Actinoplanes</taxon>
    </lineage>
</organism>
<evidence type="ECO:0000256" key="1">
    <source>
        <dbReference type="ARBA" id="ARBA00010515"/>
    </source>
</evidence>
<dbReference type="Pfam" id="PF07859">
    <property type="entry name" value="Abhydrolase_3"/>
    <property type="match status" value="1"/>
</dbReference>
<dbReference type="STRING" id="512565.AMIS_39570"/>
<evidence type="ECO:0000256" key="3">
    <source>
        <dbReference type="PROSITE-ProRule" id="PRU10038"/>
    </source>
</evidence>